<dbReference type="Proteomes" id="UP000199230">
    <property type="component" value="Unassembled WGS sequence"/>
</dbReference>
<dbReference type="AlphaFoldDB" id="A0A1H3JX29"/>
<dbReference type="STRING" id="159292.SAMN05192546_102142"/>
<evidence type="ECO:0000313" key="2">
    <source>
        <dbReference type="Proteomes" id="UP000199230"/>
    </source>
</evidence>
<keyword evidence="2" id="KW-1185">Reference proteome</keyword>
<organism evidence="1 2">
    <name type="scientific">Tindallia californiensis</name>
    <dbReference type="NCBI Taxonomy" id="159292"/>
    <lineage>
        <taxon>Bacteria</taxon>
        <taxon>Bacillati</taxon>
        <taxon>Bacillota</taxon>
        <taxon>Clostridia</taxon>
        <taxon>Peptostreptococcales</taxon>
        <taxon>Tindalliaceae</taxon>
        <taxon>Tindallia</taxon>
    </lineage>
</organism>
<dbReference type="RefSeq" id="WP_093310882.1">
    <property type="nucleotide sequence ID" value="NZ_FNPV01000002.1"/>
</dbReference>
<reference evidence="1 2" key="1">
    <citation type="submission" date="2016-10" db="EMBL/GenBank/DDBJ databases">
        <authorList>
            <person name="de Groot N.N."/>
        </authorList>
    </citation>
    <scope>NUCLEOTIDE SEQUENCE [LARGE SCALE GENOMIC DNA]</scope>
    <source>
        <strain evidence="1 2">APO</strain>
    </source>
</reference>
<accession>A0A1H3JX29</accession>
<dbReference type="EMBL" id="FNPV01000002">
    <property type="protein sequence ID" value="SDY44441.1"/>
    <property type="molecule type" value="Genomic_DNA"/>
</dbReference>
<evidence type="ECO:0000313" key="1">
    <source>
        <dbReference type="EMBL" id="SDY44441.1"/>
    </source>
</evidence>
<sequence>MKRGHAKDNFHFWEDQIKKTDHLLFGGDDERRITSKSIIMYIEILDRQKDILKSGWSSYEDVDTAHGFLQYVFIPTAYYTWIERQSEGLWIPLSPFDVLKYEVLKGFDGLEDRAMLESDKMERAYEVLSDIWGTSQEEKQIKLEKFCDDFNKMWNREPDQKIYVRIFKKPVEVYKHICWGEFEEVIEEEISMPIEDFRFICESAYDQPFINKNLIKILNNIIPLWF</sequence>
<dbReference type="OrthoDB" id="1677987at2"/>
<proteinExistence type="predicted"/>
<gene>
    <name evidence="1" type="ORF">SAMN05192546_102142</name>
</gene>
<protein>
    <submittedName>
        <fullName evidence="1">Uncharacterized protein</fullName>
    </submittedName>
</protein>
<name>A0A1H3JX29_9FIRM</name>